<evidence type="ECO:0000313" key="2">
    <source>
        <dbReference type="Proteomes" id="UP000886595"/>
    </source>
</evidence>
<keyword evidence="2" id="KW-1185">Reference proteome</keyword>
<organism evidence="1 2">
    <name type="scientific">Brassica carinata</name>
    <name type="common">Ethiopian mustard</name>
    <name type="synonym">Abyssinian cabbage</name>
    <dbReference type="NCBI Taxonomy" id="52824"/>
    <lineage>
        <taxon>Eukaryota</taxon>
        <taxon>Viridiplantae</taxon>
        <taxon>Streptophyta</taxon>
        <taxon>Embryophyta</taxon>
        <taxon>Tracheophyta</taxon>
        <taxon>Spermatophyta</taxon>
        <taxon>Magnoliopsida</taxon>
        <taxon>eudicotyledons</taxon>
        <taxon>Gunneridae</taxon>
        <taxon>Pentapetalae</taxon>
        <taxon>rosids</taxon>
        <taxon>malvids</taxon>
        <taxon>Brassicales</taxon>
        <taxon>Brassicaceae</taxon>
        <taxon>Brassiceae</taxon>
        <taxon>Brassica</taxon>
    </lineage>
</organism>
<dbReference type="AlphaFoldDB" id="A0A8X7TPQ6"/>
<protein>
    <submittedName>
        <fullName evidence="1">Uncharacterized protein</fullName>
    </submittedName>
</protein>
<dbReference type="PANTHER" id="PTHR33710">
    <property type="entry name" value="BNAC02G09200D PROTEIN"/>
    <property type="match status" value="1"/>
</dbReference>
<dbReference type="EMBL" id="JAAMPC010000017">
    <property type="protein sequence ID" value="KAG2249389.1"/>
    <property type="molecule type" value="Genomic_DNA"/>
</dbReference>
<comment type="caution">
    <text evidence="1">The sequence shown here is derived from an EMBL/GenBank/DDBJ whole genome shotgun (WGS) entry which is preliminary data.</text>
</comment>
<reference evidence="1 2" key="1">
    <citation type="submission" date="2020-02" db="EMBL/GenBank/DDBJ databases">
        <authorList>
            <person name="Ma Q."/>
            <person name="Huang Y."/>
            <person name="Song X."/>
            <person name="Pei D."/>
        </authorList>
    </citation>
    <scope>NUCLEOTIDE SEQUENCE [LARGE SCALE GENOMIC DNA]</scope>
    <source>
        <strain evidence="1">Sxm20200214</strain>
        <tissue evidence="1">Leaf</tissue>
    </source>
</reference>
<name>A0A8X7TPQ6_BRACI</name>
<dbReference type="Gene3D" id="3.60.10.10">
    <property type="entry name" value="Endonuclease/exonuclease/phosphatase"/>
    <property type="match status" value="1"/>
</dbReference>
<accession>A0A8X7TPQ6</accession>
<dbReference type="PANTHER" id="PTHR33710:SF62">
    <property type="entry name" value="DUF4283 DOMAIN PROTEIN"/>
    <property type="match status" value="1"/>
</dbReference>
<sequence length="232" mass="27063">MIEICGMIELPSTGNSFTWGGRRSNLWIQSKLDRAFGNQRWFDQFPASNQAFLAKRGSDHRPILIKLISSQETYRRSFKFDKRMFRKPLVFETINQAWNSSSLNTNLCVASRIRSCRKTLSKWKKENQSNSSLKISKLQEDLEYEQSSLNPSTFRLNSLTKALVYAYKEEENIWKQKSKDDWILYGDGNTKIFHAAVKVSRSMNQIVKLQDANGIFQRYEASKGQVAVQYYR</sequence>
<dbReference type="Proteomes" id="UP000886595">
    <property type="component" value="Unassembled WGS sequence"/>
</dbReference>
<evidence type="ECO:0000313" key="1">
    <source>
        <dbReference type="EMBL" id="KAG2249389.1"/>
    </source>
</evidence>
<proteinExistence type="predicted"/>
<dbReference type="SUPFAM" id="SSF56219">
    <property type="entry name" value="DNase I-like"/>
    <property type="match status" value="1"/>
</dbReference>
<gene>
    <name evidence="1" type="ORF">Bca52824_089017</name>
</gene>
<dbReference type="OrthoDB" id="1111678at2759"/>
<dbReference type="InterPro" id="IPR036691">
    <property type="entry name" value="Endo/exonu/phosph_ase_sf"/>
</dbReference>